<keyword evidence="3" id="KW-1185">Reference proteome</keyword>
<protein>
    <submittedName>
        <fullName evidence="2">Uncharacterized protein</fullName>
    </submittedName>
</protein>
<reference evidence="3" key="1">
    <citation type="submission" date="2024-07" db="EMBL/GenBank/DDBJ databases">
        <title>Two chromosome-level genome assemblies of Korean endemic species Abeliophyllum distichum and Forsythia ovata (Oleaceae).</title>
        <authorList>
            <person name="Jang H."/>
        </authorList>
    </citation>
    <scope>NUCLEOTIDE SEQUENCE [LARGE SCALE GENOMIC DNA]</scope>
</reference>
<accession>A0ABD1W8M3</accession>
<gene>
    <name evidence="2" type="ORF">Fot_15242</name>
</gene>
<evidence type="ECO:0000313" key="3">
    <source>
        <dbReference type="Proteomes" id="UP001604277"/>
    </source>
</evidence>
<sequence length="229" mass="25900">MEKYATEVEEYKKNFNDYCSITERLEAEVERRTKKLEDLRRNAEAEKLKADVHRLVNDVVATCTRAQEKEDKHQKDGELGVLNANVESQDLALAEMSAKIEVLQFDLVNFRDSDEGKKIFEDGKQAGGTELLELIKDKLPDINFDFLYKEGETAVLVLQPEVDNNEVVAERISSEIEPISEVVVEPTNGTLHSQALAETTSSEAVLEPTVRTFPTQSTYTTVFENLQDL</sequence>
<organism evidence="2 3">
    <name type="scientific">Forsythia ovata</name>
    <dbReference type="NCBI Taxonomy" id="205694"/>
    <lineage>
        <taxon>Eukaryota</taxon>
        <taxon>Viridiplantae</taxon>
        <taxon>Streptophyta</taxon>
        <taxon>Embryophyta</taxon>
        <taxon>Tracheophyta</taxon>
        <taxon>Spermatophyta</taxon>
        <taxon>Magnoliopsida</taxon>
        <taxon>eudicotyledons</taxon>
        <taxon>Gunneridae</taxon>
        <taxon>Pentapetalae</taxon>
        <taxon>asterids</taxon>
        <taxon>lamiids</taxon>
        <taxon>Lamiales</taxon>
        <taxon>Oleaceae</taxon>
        <taxon>Forsythieae</taxon>
        <taxon>Forsythia</taxon>
    </lineage>
</organism>
<dbReference type="AlphaFoldDB" id="A0ABD1W8M3"/>
<feature type="coiled-coil region" evidence="1">
    <location>
        <begin position="22"/>
        <end position="49"/>
    </location>
</feature>
<dbReference type="EMBL" id="JBFOLJ010000004">
    <property type="protein sequence ID" value="KAL2546009.1"/>
    <property type="molecule type" value="Genomic_DNA"/>
</dbReference>
<keyword evidence="1" id="KW-0175">Coiled coil</keyword>
<evidence type="ECO:0000313" key="2">
    <source>
        <dbReference type="EMBL" id="KAL2546009.1"/>
    </source>
</evidence>
<name>A0ABD1W8M3_9LAMI</name>
<comment type="caution">
    <text evidence="2">The sequence shown here is derived from an EMBL/GenBank/DDBJ whole genome shotgun (WGS) entry which is preliminary data.</text>
</comment>
<dbReference type="Proteomes" id="UP001604277">
    <property type="component" value="Unassembled WGS sequence"/>
</dbReference>
<evidence type="ECO:0000256" key="1">
    <source>
        <dbReference type="SAM" id="Coils"/>
    </source>
</evidence>
<proteinExistence type="predicted"/>